<dbReference type="Proteomes" id="UP000295649">
    <property type="component" value="Unassembled WGS sequence"/>
</dbReference>
<proteinExistence type="predicted"/>
<gene>
    <name evidence="2" type="ORF">EDE11_1382</name>
</gene>
<organism evidence="2 3">
    <name type="scientific">Methylomonas methanica</name>
    <dbReference type="NCBI Taxonomy" id="421"/>
    <lineage>
        <taxon>Bacteria</taxon>
        <taxon>Pseudomonadati</taxon>
        <taxon>Pseudomonadota</taxon>
        <taxon>Gammaproteobacteria</taxon>
        <taxon>Methylococcales</taxon>
        <taxon>Methylococcaceae</taxon>
        <taxon>Methylomonas</taxon>
    </lineage>
</organism>
<evidence type="ECO:0000313" key="2">
    <source>
        <dbReference type="EMBL" id="TCV74216.1"/>
    </source>
</evidence>
<comment type="caution">
    <text evidence="2">The sequence shown here is derived from an EMBL/GenBank/DDBJ whole genome shotgun (WGS) entry which is preliminary data.</text>
</comment>
<keyword evidence="3" id="KW-1185">Reference proteome</keyword>
<accession>A0ABY2CG91</accession>
<keyword evidence="1" id="KW-0472">Membrane</keyword>
<keyword evidence="1" id="KW-1133">Transmembrane helix</keyword>
<name>A0ABY2CG91_METMH</name>
<feature type="transmembrane region" description="Helical" evidence="1">
    <location>
        <begin position="12"/>
        <end position="29"/>
    </location>
</feature>
<protein>
    <submittedName>
        <fullName evidence="2">Uncharacterized protein</fullName>
    </submittedName>
</protein>
<dbReference type="EMBL" id="SMCN01000038">
    <property type="protein sequence ID" value="TCV74216.1"/>
    <property type="molecule type" value="Genomic_DNA"/>
</dbReference>
<evidence type="ECO:0000256" key="1">
    <source>
        <dbReference type="SAM" id="Phobius"/>
    </source>
</evidence>
<reference evidence="2 3" key="1">
    <citation type="submission" date="2019-03" db="EMBL/GenBank/DDBJ databases">
        <title>Systems level insights into methane cycling in arid and semi-arid ecosystems.</title>
        <authorList>
            <person name="Kalyuzhnaya M."/>
        </authorList>
    </citation>
    <scope>NUCLEOTIDE SEQUENCE [LARGE SCALE GENOMIC DNA]</scope>
    <source>
        <strain evidence="2 3">S-1</strain>
    </source>
</reference>
<keyword evidence="1" id="KW-0812">Transmembrane</keyword>
<evidence type="ECO:0000313" key="3">
    <source>
        <dbReference type="Proteomes" id="UP000295649"/>
    </source>
</evidence>
<sequence length="75" mass="8244">MTLPVVKKALPTLRICLGLGLFLLITVRLNRNGSSYCQIEFTLIPAEAIIAVKLFLGLPWTLEHSNLLPIFPPSG</sequence>
<feature type="transmembrane region" description="Helical" evidence="1">
    <location>
        <begin position="41"/>
        <end position="62"/>
    </location>
</feature>